<dbReference type="WBParaSite" id="ES5_v2.g17056.t1">
    <property type="protein sequence ID" value="ES5_v2.g17056.t1"/>
    <property type="gene ID" value="ES5_v2.g17056"/>
</dbReference>
<sequence>MKAVDDPIRKEFKDIAAAANNANGGGENDIQQDLSAKIGMGSVEPLPPLPSSTERLELDIDLEDDLNLGIKINDKLFVEGFKKMGLQESKFAIGDQITAVNARNENFAEDQFLIAHVSYRPSIHLGLSINSYDGCVVISRVDKDSLAYRRFEIGDIIIDVEGEVVHDKNEFRNYMMDAMDRNSYASVLIQRPFTQRSVRLAKIALGLNQKDPRDPPFPHDAMIIGRKEMQRFKTFEMNNNNRRGIRPILNSSPSAHHHLVISDEKPAELRINSDIPEGRKLTPCPTRAQLHARLRAKLAKKDKKNTTKAEREIINSPMDANSPDTVAPPMLTATSTPEIKPKEESLLRRAQDSWKEKRSKMFNSSKKDTDSDSSSRRAKSKKRVLEKEQISDRKNSNSDKSVARKDGSDRRKPLKDDDGSDKKKKIVGGGDDGSERQRRRNDDSGKKRKQRQM</sequence>
<protein>
    <submittedName>
        <fullName evidence="2">PDZ domain-containing protein</fullName>
    </submittedName>
</protein>
<reference evidence="2" key="1">
    <citation type="submission" date="2022-11" db="UniProtKB">
        <authorList>
            <consortium name="WormBaseParasite"/>
        </authorList>
    </citation>
    <scope>IDENTIFICATION</scope>
</reference>
<organism evidence="1 2">
    <name type="scientific">Panagrolaimus sp. ES5</name>
    <dbReference type="NCBI Taxonomy" id="591445"/>
    <lineage>
        <taxon>Eukaryota</taxon>
        <taxon>Metazoa</taxon>
        <taxon>Ecdysozoa</taxon>
        <taxon>Nematoda</taxon>
        <taxon>Chromadorea</taxon>
        <taxon>Rhabditida</taxon>
        <taxon>Tylenchina</taxon>
        <taxon>Panagrolaimomorpha</taxon>
        <taxon>Panagrolaimoidea</taxon>
        <taxon>Panagrolaimidae</taxon>
        <taxon>Panagrolaimus</taxon>
    </lineage>
</organism>
<dbReference type="Proteomes" id="UP000887579">
    <property type="component" value="Unplaced"/>
</dbReference>
<name>A0AC34FI92_9BILA</name>
<proteinExistence type="predicted"/>
<evidence type="ECO:0000313" key="2">
    <source>
        <dbReference type="WBParaSite" id="ES5_v2.g17056.t1"/>
    </source>
</evidence>
<accession>A0AC34FI92</accession>
<evidence type="ECO:0000313" key="1">
    <source>
        <dbReference type="Proteomes" id="UP000887579"/>
    </source>
</evidence>